<dbReference type="InterPro" id="IPR005001">
    <property type="entry name" value="Hfq"/>
</dbReference>
<keyword evidence="2" id="KW-0346">Stress response</keyword>
<dbReference type="PROSITE" id="PS52002">
    <property type="entry name" value="SM"/>
    <property type="match status" value="1"/>
</dbReference>
<evidence type="ECO:0000313" key="6">
    <source>
        <dbReference type="Proteomes" id="UP001157946"/>
    </source>
</evidence>
<name>A0AA45WMP1_9BACL</name>
<reference evidence="5" key="1">
    <citation type="submission" date="2017-05" db="EMBL/GenBank/DDBJ databases">
        <authorList>
            <person name="Varghese N."/>
            <person name="Submissions S."/>
        </authorList>
    </citation>
    <scope>NUCLEOTIDE SEQUENCE</scope>
    <source>
        <strain evidence="5">DSM 45262</strain>
    </source>
</reference>
<dbReference type="Proteomes" id="UP001157946">
    <property type="component" value="Unassembled WGS sequence"/>
</dbReference>
<dbReference type="RefSeq" id="WP_223247966.1">
    <property type="nucleotide sequence ID" value="NZ_FXTU01000002.1"/>
</dbReference>
<dbReference type="GO" id="GO:0045974">
    <property type="term" value="P:regulation of translation, ncRNA-mediated"/>
    <property type="evidence" value="ECO:0007669"/>
    <property type="project" value="TreeGrafter"/>
</dbReference>
<dbReference type="PANTHER" id="PTHR34772:SF1">
    <property type="entry name" value="RNA-BINDING PROTEIN HFQ"/>
    <property type="match status" value="1"/>
</dbReference>
<dbReference type="GO" id="GO:0003723">
    <property type="term" value="F:RNA binding"/>
    <property type="evidence" value="ECO:0007669"/>
    <property type="project" value="UniProtKB-KW"/>
</dbReference>
<keyword evidence="6" id="KW-1185">Reference proteome</keyword>
<accession>A0AA45WMP1</accession>
<organism evidence="5 6">
    <name type="scientific">Laceyella tengchongensis</name>
    <dbReference type="NCBI Taxonomy" id="574699"/>
    <lineage>
        <taxon>Bacteria</taxon>
        <taxon>Bacillati</taxon>
        <taxon>Bacillota</taxon>
        <taxon>Bacilli</taxon>
        <taxon>Bacillales</taxon>
        <taxon>Thermoactinomycetaceae</taxon>
        <taxon>Laceyella</taxon>
    </lineage>
</organism>
<dbReference type="GO" id="GO:0006355">
    <property type="term" value="P:regulation of DNA-templated transcription"/>
    <property type="evidence" value="ECO:0007669"/>
    <property type="project" value="InterPro"/>
</dbReference>
<keyword evidence="3" id="KW-0812">Transmembrane</keyword>
<dbReference type="Pfam" id="PF17209">
    <property type="entry name" value="Hfq"/>
    <property type="match status" value="1"/>
</dbReference>
<evidence type="ECO:0000256" key="1">
    <source>
        <dbReference type="ARBA" id="ARBA00022884"/>
    </source>
</evidence>
<protein>
    <submittedName>
        <fullName evidence="5">Host factor-I protein</fullName>
    </submittedName>
</protein>
<dbReference type="NCBIfam" id="TIGR02383">
    <property type="entry name" value="Hfq"/>
    <property type="match status" value="1"/>
</dbReference>
<dbReference type="Gene3D" id="2.30.30.100">
    <property type="match status" value="1"/>
</dbReference>
<feature type="domain" description="Sm" evidence="4">
    <location>
        <begin position="6"/>
        <end position="67"/>
    </location>
</feature>
<keyword evidence="3" id="KW-1133">Transmembrane helix</keyword>
<dbReference type="GO" id="GO:0043487">
    <property type="term" value="P:regulation of RNA stability"/>
    <property type="evidence" value="ECO:0007669"/>
    <property type="project" value="TreeGrafter"/>
</dbReference>
<evidence type="ECO:0000259" key="4">
    <source>
        <dbReference type="PROSITE" id="PS52002"/>
    </source>
</evidence>
<sequence>MLNIQDRLLDQMRKERILVTVFMATGVTIRGYIAAFDPFIVLLIDDKGRQQLIFKHAISSIQPMRYVDIDTKQPDNRADE</sequence>
<comment type="caution">
    <text evidence="5">The sequence shown here is derived from an EMBL/GenBank/DDBJ whole genome shotgun (WGS) entry which is preliminary data.</text>
</comment>
<dbReference type="SUPFAM" id="SSF50182">
    <property type="entry name" value="Sm-like ribonucleoproteins"/>
    <property type="match status" value="1"/>
</dbReference>
<dbReference type="GO" id="GO:0005829">
    <property type="term" value="C:cytosol"/>
    <property type="evidence" value="ECO:0007669"/>
    <property type="project" value="TreeGrafter"/>
</dbReference>
<keyword evidence="3" id="KW-0472">Membrane</keyword>
<keyword evidence="1" id="KW-0694">RNA-binding</keyword>
<dbReference type="InterPro" id="IPR010920">
    <property type="entry name" value="LSM_dom_sf"/>
</dbReference>
<dbReference type="EMBL" id="FXTU01000002">
    <property type="protein sequence ID" value="SMP14450.1"/>
    <property type="molecule type" value="Genomic_DNA"/>
</dbReference>
<proteinExistence type="predicted"/>
<feature type="transmembrane region" description="Helical" evidence="3">
    <location>
        <begin position="17"/>
        <end position="44"/>
    </location>
</feature>
<dbReference type="AlphaFoldDB" id="A0AA45WMP1"/>
<evidence type="ECO:0000256" key="2">
    <source>
        <dbReference type="ARBA" id="ARBA00023016"/>
    </source>
</evidence>
<dbReference type="CDD" id="cd01716">
    <property type="entry name" value="Hfq"/>
    <property type="match status" value="1"/>
</dbReference>
<evidence type="ECO:0000256" key="3">
    <source>
        <dbReference type="SAM" id="Phobius"/>
    </source>
</evidence>
<dbReference type="PANTHER" id="PTHR34772">
    <property type="entry name" value="RNA-BINDING PROTEIN HFQ"/>
    <property type="match status" value="1"/>
</dbReference>
<evidence type="ECO:0000313" key="5">
    <source>
        <dbReference type="EMBL" id="SMP14450.1"/>
    </source>
</evidence>
<gene>
    <name evidence="5" type="ORF">SAMN06265361_102582</name>
</gene>
<dbReference type="InterPro" id="IPR047575">
    <property type="entry name" value="Sm"/>
</dbReference>